<dbReference type="EMBL" id="SGWW01000001">
    <property type="protein sequence ID" value="RZS59584.1"/>
    <property type="molecule type" value="Genomic_DNA"/>
</dbReference>
<dbReference type="PANTHER" id="PTHR30528:SF0">
    <property type="entry name" value="CYTOPLASMIC PROTEIN"/>
    <property type="match status" value="1"/>
</dbReference>
<comment type="caution">
    <text evidence="1">The sequence shown here is derived from an EMBL/GenBank/DDBJ whole genome shotgun (WGS) entry which is preliminary data.</text>
</comment>
<evidence type="ECO:0000313" key="1">
    <source>
        <dbReference type="EMBL" id="RZS59584.1"/>
    </source>
</evidence>
<dbReference type="RefSeq" id="WP_130484657.1">
    <property type="nucleotide sequence ID" value="NZ_SGWW01000001.1"/>
</dbReference>
<reference evidence="1 2" key="1">
    <citation type="journal article" date="2015" name="Stand. Genomic Sci.">
        <title>Genomic Encyclopedia of Bacterial and Archaeal Type Strains, Phase III: the genomes of soil and plant-associated and newly described type strains.</title>
        <authorList>
            <person name="Whitman W.B."/>
            <person name="Woyke T."/>
            <person name="Klenk H.P."/>
            <person name="Zhou Y."/>
            <person name="Lilburn T.G."/>
            <person name="Beck B.J."/>
            <person name="De Vos P."/>
            <person name="Vandamme P."/>
            <person name="Eisen J.A."/>
            <person name="Garrity G."/>
            <person name="Hugenholtz P."/>
            <person name="Kyrpides N.C."/>
        </authorList>
    </citation>
    <scope>NUCLEOTIDE SEQUENCE [LARGE SCALE GENOMIC DNA]</scope>
    <source>
        <strain evidence="1 2">CV2</strain>
    </source>
</reference>
<keyword evidence="2" id="KW-1185">Reference proteome</keyword>
<dbReference type="Proteomes" id="UP000293519">
    <property type="component" value="Unassembled WGS sequence"/>
</dbReference>
<dbReference type="AlphaFoldDB" id="A0A4Q7LXP8"/>
<dbReference type="Pfam" id="PF06224">
    <property type="entry name" value="AlkZ-like"/>
    <property type="match status" value="1"/>
</dbReference>
<organism evidence="1 2">
    <name type="scientific">Microcella putealis</name>
    <dbReference type="NCBI Taxonomy" id="337005"/>
    <lineage>
        <taxon>Bacteria</taxon>
        <taxon>Bacillati</taxon>
        <taxon>Actinomycetota</taxon>
        <taxon>Actinomycetes</taxon>
        <taxon>Micrococcales</taxon>
        <taxon>Microbacteriaceae</taxon>
        <taxon>Microcella</taxon>
    </lineage>
</organism>
<accession>A0A4Q7LXP8</accession>
<dbReference type="InterPro" id="IPR009351">
    <property type="entry name" value="AlkZ-like"/>
</dbReference>
<gene>
    <name evidence="1" type="ORF">EV141_0813</name>
</gene>
<name>A0A4Q7LXP8_9MICO</name>
<evidence type="ECO:0000313" key="2">
    <source>
        <dbReference type="Proteomes" id="UP000293519"/>
    </source>
</evidence>
<evidence type="ECO:0008006" key="3">
    <source>
        <dbReference type="Google" id="ProtNLM"/>
    </source>
</evidence>
<dbReference type="OrthoDB" id="9787207at2"/>
<sequence>MERLSISEARRLALAAQGFGRAHPAASSEGGVSTRALTAAVDRLKVLQLDSVNVFARSHYLPLFARLGAYDPAALDRQLFARRGRYLEYWAHEAALIRRDDWPLWHWKREALREKYHARDQWVRDNPQMMRWLLDELAANGPMTVSDVEHDAAVRRGPWWGWSDVKLGLEYLFAFGDVVSGGRRGFSRVYALPEHVGLAELHGVGVPRADAERELVRRSIEALGIGTVADIADYHRLKVAPTQAALRDLADAGLVEQVTVDGWMRGSRPDTVYRYRGTRLPRRIDAVALLSPFDPVVWFRPRTERLFDFHYRIEIYTPAPKRQYGYYSLPVLIDDALVGRIDLKSDRQAGVLRVQSAWTEDGVNPGWMAERVAPVLARAAAWRGLGGVSVGERGSAIDAMRASVAREG</sequence>
<dbReference type="PANTHER" id="PTHR30528">
    <property type="entry name" value="CYTOPLASMIC PROTEIN"/>
    <property type="match status" value="1"/>
</dbReference>
<protein>
    <recommendedName>
        <fullName evidence="3">Winged helix-turn-helix domain-containing protein</fullName>
    </recommendedName>
</protein>
<proteinExistence type="predicted"/>